<dbReference type="Gene3D" id="1.10.443.10">
    <property type="entry name" value="Intergrase catalytic core"/>
    <property type="match status" value="1"/>
</dbReference>
<dbReference type="AlphaFoldDB" id="A0A2W5SZ98"/>
<comment type="similarity">
    <text evidence="1">Belongs to the 'phage' integrase family.</text>
</comment>
<keyword evidence="2" id="KW-0229">DNA integration</keyword>
<dbReference type="Gene3D" id="3.30.160.390">
    <property type="entry name" value="Integrase, DNA-binding domain"/>
    <property type="match status" value="1"/>
</dbReference>
<keyword evidence="4" id="KW-0233">DNA recombination</keyword>
<comment type="caution">
    <text evidence="6">The sequence shown here is derived from an EMBL/GenBank/DDBJ whole genome shotgun (WGS) entry which is preliminary data.</text>
</comment>
<reference evidence="6 7" key="1">
    <citation type="submission" date="2017-08" db="EMBL/GenBank/DDBJ databases">
        <title>Infants hospitalized years apart are colonized by the same room-sourced microbial strains.</title>
        <authorList>
            <person name="Brooks B."/>
            <person name="Olm M.R."/>
            <person name="Firek B.A."/>
            <person name="Baker R."/>
            <person name="Thomas B.C."/>
            <person name="Morowitz M.J."/>
            <person name="Banfield J.F."/>
        </authorList>
    </citation>
    <scope>NUCLEOTIDE SEQUENCE [LARGE SCALE GENOMIC DNA]</scope>
    <source>
        <strain evidence="6">S2_005_001_R2_27</strain>
    </source>
</reference>
<dbReference type="InterPro" id="IPR011010">
    <property type="entry name" value="DNA_brk_join_enz"/>
</dbReference>
<feature type="domain" description="Tyr recombinase" evidence="5">
    <location>
        <begin position="208"/>
        <end position="405"/>
    </location>
</feature>
<dbReference type="PROSITE" id="PS51898">
    <property type="entry name" value="TYR_RECOMBINASE"/>
    <property type="match status" value="1"/>
</dbReference>
<dbReference type="GO" id="GO:0006310">
    <property type="term" value="P:DNA recombination"/>
    <property type="evidence" value="ECO:0007669"/>
    <property type="project" value="UniProtKB-KW"/>
</dbReference>
<accession>A0A2W5SZ98</accession>
<dbReference type="GO" id="GO:0003677">
    <property type="term" value="F:DNA binding"/>
    <property type="evidence" value="ECO:0007669"/>
    <property type="project" value="UniProtKB-KW"/>
</dbReference>
<dbReference type="InterPro" id="IPR002104">
    <property type="entry name" value="Integrase_catalytic"/>
</dbReference>
<dbReference type="SUPFAM" id="SSF56349">
    <property type="entry name" value="DNA breaking-rejoining enzymes"/>
    <property type="match status" value="1"/>
</dbReference>
<dbReference type="GO" id="GO:0015074">
    <property type="term" value="P:DNA integration"/>
    <property type="evidence" value="ECO:0007669"/>
    <property type="project" value="UniProtKB-KW"/>
</dbReference>
<evidence type="ECO:0000256" key="2">
    <source>
        <dbReference type="ARBA" id="ARBA00022908"/>
    </source>
</evidence>
<evidence type="ECO:0000313" key="6">
    <source>
        <dbReference type="EMBL" id="PZQ80020.1"/>
    </source>
</evidence>
<dbReference type="InterPro" id="IPR025166">
    <property type="entry name" value="Integrase_DNA_bind_dom"/>
</dbReference>
<dbReference type="EMBL" id="QFQD01000074">
    <property type="protein sequence ID" value="PZQ80020.1"/>
    <property type="molecule type" value="Genomic_DNA"/>
</dbReference>
<keyword evidence="3" id="KW-0238">DNA-binding</keyword>
<dbReference type="PANTHER" id="PTHR30629:SF2">
    <property type="entry name" value="PROPHAGE INTEGRASE INTS-RELATED"/>
    <property type="match status" value="1"/>
</dbReference>
<dbReference type="Gene3D" id="1.10.150.130">
    <property type="match status" value="1"/>
</dbReference>
<evidence type="ECO:0000256" key="4">
    <source>
        <dbReference type="ARBA" id="ARBA00023172"/>
    </source>
</evidence>
<evidence type="ECO:0000313" key="7">
    <source>
        <dbReference type="Proteomes" id="UP000248887"/>
    </source>
</evidence>
<dbReference type="Pfam" id="PF00589">
    <property type="entry name" value="Phage_integrase"/>
    <property type="match status" value="1"/>
</dbReference>
<gene>
    <name evidence="6" type="ORF">DI549_18445</name>
</gene>
<protein>
    <submittedName>
        <fullName evidence="6">Integrase</fullName>
    </submittedName>
</protein>
<dbReference type="Pfam" id="PF13356">
    <property type="entry name" value="Arm-DNA-bind_3"/>
    <property type="match status" value="1"/>
</dbReference>
<name>A0A2W5SZ98_ANCNO</name>
<dbReference type="InterPro" id="IPR010998">
    <property type="entry name" value="Integrase_recombinase_N"/>
</dbReference>
<sequence length="451" mass="48534">MPTIKLTRRNVSSLQPAAKPIVWYDVDLKGFGLKIMPSGARSWIVEYRPGAGGRGVAKKRLKVGGDALSPEAARAAAEKLLASVALGSDPSSDRTAEREAMTVSDLLDMFVARHVEVKRKAASAEFYERTARLHIKPAIGSKKVNQLQRADVAKMHSGVATKPKGGGKFVANRALAILSAAYGWAGRNGFVADGFNPAAGIERFEEEGRERYLTAEEMSRLGEALREAETVGLPFEVDEDGPKAKHAPKLENRRTVFSPHVVGAIRLLMLTGCRLREILHLRWSEFDADRGALFLPDSKRGRKTVVLSAAAQEVLTALPRVGIYVIASNEPDRPRHDLKKPWSAIRKRAGLAGLRIHDLRHSFASVGAAANFSLQTIGGLIGHASVATTQRYAHLQVDPVRAAADVIAGRIAEALAGDREASTTPKAESRLAVESVAGLRHASSGNGGHSQ</sequence>
<dbReference type="PANTHER" id="PTHR30629">
    <property type="entry name" value="PROPHAGE INTEGRASE"/>
    <property type="match status" value="1"/>
</dbReference>
<evidence type="ECO:0000256" key="3">
    <source>
        <dbReference type="ARBA" id="ARBA00023125"/>
    </source>
</evidence>
<dbReference type="InterPro" id="IPR038488">
    <property type="entry name" value="Integrase_DNA-bd_sf"/>
</dbReference>
<evidence type="ECO:0000256" key="1">
    <source>
        <dbReference type="ARBA" id="ARBA00008857"/>
    </source>
</evidence>
<dbReference type="CDD" id="cd00796">
    <property type="entry name" value="INT_Rci_Hp1_C"/>
    <property type="match status" value="1"/>
</dbReference>
<dbReference type="InterPro" id="IPR013762">
    <property type="entry name" value="Integrase-like_cat_sf"/>
</dbReference>
<organism evidence="6 7">
    <name type="scientific">Ancylobacter novellus</name>
    <name type="common">Thiobacillus novellus</name>
    <dbReference type="NCBI Taxonomy" id="921"/>
    <lineage>
        <taxon>Bacteria</taxon>
        <taxon>Pseudomonadati</taxon>
        <taxon>Pseudomonadota</taxon>
        <taxon>Alphaproteobacteria</taxon>
        <taxon>Hyphomicrobiales</taxon>
        <taxon>Xanthobacteraceae</taxon>
        <taxon>Ancylobacter</taxon>
    </lineage>
</organism>
<proteinExistence type="inferred from homology"/>
<dbReference type="Proteomes" id="UP000248887">
    <property type="component" value="Unassembled WGS sequence"/>
</dbReference>
<dbReference type="InterPro" id="IPR050808">
    <property type="entry name" value="Phage_Integrase"/>
</dbReference>
<evidence type="ECO:0000259" key="5">
    <source>
        <dbReference type="PROSITE" id="PS51898"/>
    </source>
</evidence>